<sequence>MPPGNNVLAQAQSRSRSLAGGLGGKEGLKDFSDNILWDTVAVIANREIKILHY</sequence>
<comment type="caution">
    <text evidence="1">The sequence shown here is derived from an EMBL/GenBank/DDBJ whole genome shotgun (WGS) entry which is preliminary data.</text>
</comment>
<proteinExistence type="predicted"/>
<dbReference type="Proteomes" id="UP000033121">
    <property type="component" value="Unassembled WGS sequence"/>
</dbReference>
<name>A0A0E9N0K7_9BACT</name>
<dbReference type="AlphaFoldDB" id="A0A0E9N0K7"/>
<evidence type="ECO:0000313" key="1">
    <source>
        <dbReference type="EMBL" id="GAO43176.1"/>
    </source>
</evidence>
<organism evidence="1 2">
    <name type="scientific">Flavihumibacter petaseus NBRC 106054</name>
    <dbReference type="NCBI Taxonomy" id="1220578"/>
    <lineage>
        <taxon>Bacteria</taxon>
        <taxon>Pseudomonadati</taxon>
        <taxon>Bacteroidota</taxon>
        <taxon>Chitinophagia</taxon>
        <taxon>Chitinophagales</taxon>
        <taxon>Chitinophagaceae</taxon>
        <taxon>Flavihumibacter</taxon>
    </lineage>
</organism>
<accession>A0A0E9N0K7</accession>
<dbReference type="EMBL" id="BBWV01000002">
    <property type="protein sequence ID" value="GAO43176.1"/>
    <property type="molecule type" value="Genomic_DNA"/>
</dbReference>
<keyword evidence="2" id="KW-1185">Reference proteome</keyword>
<protein>
    <submittedName>
        <fullName evidence="1">Uncharacterized protein</fullName>
    </submittedName>
</protein>
<reference evidence="1 2" key="1">
    <citation type="submission" date="2015-04" db="EMBL/GenBank/DDBJ databases">
        <title>Whole genome shotgun sequence of Flavihumibacter petaseus NBRC 106054.</title>
        <authorList>
            <person name="Miyazawa S."/>
            <person name="Hosoyama A."/>
            <person name="Hashimoto M."/>
            <person name="Noguchi M."/>
            <person name="Tsuchikane K."/>
            <person name="Ohji S."/>
            <person name="Yamazoe A."/>
            <person name="Ichikawa N."/>
            <person name="Kimura A."/>
            <person name="Fujita N."/>
        </authorList>
    </citation>
    <scope>NUCLEOTIDE SEQUENCE [LARGE SCALE GENOMIC DNA]</scope>
    <source>
        <strain evidence="1 2">NBRC 106054</strain>
    </source>
</reference>
<gene>
    <name evidence="1" type="ORF">FPE01S_02_02800</name>
</gene>
<dbReference type="STRING" id="1220578.FPE01S_02_02800"/>
<evidence type="ECO:0000313" key="2">
    <source>
        <dbReference type="Proteomes" id="UP000033121"/>
    </source>
</evidence>